<sequence>HLPLESRNSQRPRSTKSEPVVLEHPKQRKRKQYTKEEYLALKAELRRRQKAWISMLGSRSYTIV</sequence>
<proteinExistence type="predicted"/>
<evidence type="ECO:0008006" key="4">
    <source>
        <dbReference type="Google" id="ProtNLM"/>
    </source>
</evidence>
<reference evidence="2 3" key="1">
    <citation type="journal article" date="2021" name="Elife">
        <title>Chloroplast acquisition without the gene transfer in kleptoplastic sea slugs, Plakobranchus ocellatus.</title>
        <authorList>
            <person name="Maeda T."/>
            <person name="Takahashi S."/>
            <person name="Yoshida T."/>
            <person name="Shimamura S."/>
            <person name="Takaki Y."/>
            <person name="Nagai Y."/>
            <person name="Toyoda A."/>
            <person name="Suzuki Y."/>
            <person name="Arimoto A."/>
            <person name="Ishii H."/>
            <person name="Satoh N."/>
            <person name="Nishiyama T."/>
            <person name="Hasebe M."/>
            <person name="Maruyama T."/>
            <person name="Minagawa J."/>
            <person name="Obokata J."/>
            <person name="Shigenobu S."/>
        </authorList>
    </citation>
    <scope>NUCLEOTIDE SEQUENCE [LARGE SCALE GENOMIC DNA]</scope>
</reference>
<dbReference type="AlphaFoldDB" id="A0AAV4HDV7"/>
<organism evidence="2 3">
    <name type="scientific">Elysia marginata</name>
    <dbReference type="NCBI Taxonomy" id="1093978"/>
    <lineage>
        <taxon>Eukaryota</taxon>
        <taxon>Metazoa</taxon>
        <taxon>Spiralia</taxon>
        <taxon>Lophotrochozoa</taxon>
        <taxon>Mollusca</taxon>
        <taxon>Gastropoda</taxon>
        <taxon>Heterobranchia</taxon>
        <taxon>Euthyneura</taxon>
        <taxon>Panpulmonata</taxon>
        <taxon>Sacoglossa</taxon>
        <taxon>Placobranchoidea</taxon>
        <taxon>Plakobranchidae</taxon>
        <taxon>Elysia</taxon>
    </lineage>
</organism>
<protein>
    <recommendedName>
        <fullName evidence="4">ALMS motif domain-containing protein</fullName>
    </recommendedName>
</protein>
<feature type="region of interest" description="Disordered" evidence="1">
    <location>
        <begin position="1"/>
        <end position="31"/>
    </location>
</feature>
<feature type="non-terminal residue" evidence="2">
    <location>
        <position position="1"/>
    </location>
</feature>
<evidence type="ECO:0000313" key="2">
    <source>
        <dbReference type="EMBL" id="GFR96118.1"/>
    </source>
</evidence>
<keyword evidence="3" id="KW-1185">Reference proteome</keyword>
<dbReference type="Proteomes" id="UP000762676">
    <property type="component" value="Unassembled WGS sequence"/>
</dbReference>
<evidence type="ECO:0000256" key="1">
    <source>
        <dbReference type="SAM" id="MobiDB-lite"/>
    </source>
</evidence>
<dbReference type="EMBL" id="BMAT01005571">
    <property type="protein sequence ID" value="GFR96118.1"/>
    <property type="molecule type" value="Genomic_DNA"/>
</dbReference>
<gene>
    <name evidence="2" type="ORF">ElyMa_002712500</name>
</gene>
<name>A0AAV4HDV7_9GAST</name>
<comment type="caution">
    <text evidence="2">The sequence shown here is derived from an EMBL/GenBank/DDBJ whole genome shotgun (WGS) entry which is preliminary data.</text>
</comment>
<accession>A0AAV4HDV7</accession>
<evidence type="ECO:0000313" key="3">
    <source>
        <dbReference type="Proteomes" id="UP000762676"/>
    </source>
</evidence>
<feature type="compositionally biased region" description="Polar residues" evidence="1">
    <location>
        <begin position="1"/>
        <end position="12"/>
    </location>
</feature>